<dbReference type="InterPro" id="IPR038733">
    <property type="entry name" value="Predicted_DNA_bind_prot_RHH"/>
</dbReference>
<dbReference type="CDD" id="cd21631">
    <property type="entry name" value="RHH_CopG_NikR-like"/>
    <property type="match status" value="1"/>
</dbReference>
<evidence type="ECO:0000313" key="3">
    <source>
        <dbReference type="Proteomes" id="UP000298347"/>
    </source>
</evidence>
<dbReference type="Pfam" id="PF12651">
    <property type="entry name" value="RHH_3"/>
    <property type="match status" value="1"/>
</dbReference>
<name>A0A4Z0GNZ0_9BACL</name>
<sequence length="94" mass="11217">MIIMYKRGDEIVKRKQIYLTEELDNQLNELARSQGVPQAEVIREGLEVYLQSFDEKDKNWRDLMVEMKRSTLNGLNWSRDDVYAERSRGFSDEK</sequence>
<keyword evidence="3" id="KW-1185">Reference proteome</keyword>
<reference evidence="2 3" key="1">
    <citation type="journal article" date="2015" name="Int. J. Syst. Evol. Microbiol.">
        <title>Sporolactobacillus shoreae sp. nov. and Sporolactobacillus spathodeae sp. nov., two spore-forming lactic acid bacteria isolated from tree barks in Thailand.</title>
        <authorList>
            <person name="Thamacharoensuk T."/>
            <person name="Kitahara M."/>
            <person name="Ohkuma M."/>
            <person name="Thongchul N."/>
            <person name="Tanasupawat S."/>
        </authorList>
    </citation>
    <scope>NUCLEOTIDE SEQUENCE [LARGE SCALE GENOMIC DNA]</scope>
    <source>
        <strain evidence="2 3">BK92</strain>
    </source>
</reference>
<comment type="caution">
    <text evidence="2">The sequence shown here is derived from an EMBL/GenBank/DDBJ whole genome shotgun (WGS) entry which is preliminary data.</text>
</comment>
<dbReference type="GO" id="GO:0006355">
    <property type="term" value="P:regulation of DNA-templated transcription"/>
    <property type="evidence" value="ECO:0007669"/>
    <property type="project" value="InterPro"/>
</dbReference>
<evidence type="ECO:0000259" key="1">
    <source>
        <dbReference type="Pfam" id="PF12651"/>
    </source>
</evidence>
<feature type="domain" description="Predicted DNA-binding protein ribbon-helix-helix" evidence="1">
    <location>
        <begin position="17"/>
        <end position="52"/>
    </location>
</feature>
<dbReference type="OrthoDB" id="2990490at2"/>
<organism evidence="2 3">
    <name type="scientific">Sporolactobacillus shoreae</name>
    <dbReference type="NCBI Taxonomy" id="1465501"/>
    <lineage>
        <taxon>Bacteria</taxon>
        <taxon>Bacillati</taxon>
        <taxon>Bacillota</taxon>
        <taxon>Bacilli</taxon>
        <taxon>Bacillales</taxon>
        <taxon>Sporolactobacillaceae</taxon>
        <taxon>Sporolactobacillus</taxon>
    </lineage>
</organism>
<dbReference type="InterPro" id="IPR013321">
    <property type="entry name" value="Arc_rbn_hlx_hlx"/>
</dbReference>
<protein>
    <submittedName>
        <fullName evidence="2">Ribbon-helix-helix domain-containing protein</fullName>
    </submittedName>
</protein>
<accession>A0A4Z0GNZ0</accession>
<dbReference type="EMBL" id="SRJD01000005">
    <property type="protein sequence ID" value="TGA98852.1"/>
    <property type="molecule type" value="Genomic_DNA"/>
</dbReference>
<proteinExistence type="predicted"/>
<dbReference type="Gene3D" id="1.10.1220.10">
    <property type="entry name" value="Met repressor-like"/>
    <property type="match status" value="1"/>
</dbReference>
<dbReference type="Proteomes" id="UP000298347">
    <property type="component" value="Unassembled WGS sequence"/>
</dbReference>
<evidence type="ECO:0000313" key="2">
    <source>
        <dbReference type="EMBL" id="TGA98852.1"/>
    </source>
</evidence>
<dbReference type="AlphaFoldDB" id="A0A4Z0GNZ0"/>
<gene>
    <name evidence="2" type="ORF">E4665_05865</name>
</gene>